<comment type="similarity">
    <text evidence="1 9">Belongs to the NDC80/HEC1 family.</text>
</comment>
<evidence type="ECO:0000313" key="13">
    <source>
        <dbReference type="EMBL" id="CAD6245729.1"/>
    </source>
</evidence>
<feature type="region of interest" description="Disordered" evidence="11">
    <location>
        <begin position="333"/>
        <end position="352"/>
    </location>
</feature>
<comment type="subunit">
    <text evidence="9">Component of the NDC80 complex.</text>
</comment>
<dbReference type="GO" id="GO:0031262">
    <property type="term" value="C:Ndc80 complex"/>
    <property type="evidence" value="ECO:0007669"/>
    <property type="project" value="UniProtKB-UniRule"/>
</dbReference>
<comment type="function">
    <text evidence="9">Acts as a component of the essential kinetochore-associated NDC80 complex, which is required for chromosome segregation and spindle checkpoint activity.</text>
</comment>
<evidence type="ECO:0000256" key="8">
    <source>
        <dbReference type="PROSITE-ProRule" id="PRU00175"/>
    </source>
</evidence>
<keyword evidence="7 9" id="KW-0137">Centromere</keyword>
<evidence type="ECO:0000313" key="14">
    <source>
        <dbReference type="Proteomes" id="UP000604825"/>
    </source>
</evidence>
<dbReference type="EMBL" id="CAJGYO010000007">
    <property type="protein sequence ID" value="CAD6245729.1"/>
    <property type="molecule type" value="Genomic_DNA"/>
</dbReference>
<dbReference type="InterPro" id="IPR055307">
    <property type="entry name" value="NDC80_plants"/>
</dbReference>
<dbReference type="SMART" id="SM00184">
    <property type="entry name" value="RING"/>
    <property type="match status" value="1"/>
</dbReference>
<feature type="region of interest" description="Disordered" evidence="11">
    <location>
        <begin position="1"/>
        <end position="21"/>
    </location>
</feature>
<organism evidence="13 14">
    <name type="scientific">Miscanthus lutarioriparius</name>
    <dbReference type="NCBI Taxonomy" id="422564"/>
    <lineage>
        <taxon>Eukaryota</taxon>
        <taxon>Viridiplantae</taxon>
        <taxon>Streptophyta</taxon>
        <taxon>Embryophyta</taxon>
        <taxon>Tracheophyta</taxon>
        <taxon>Spermatophyta</taxon>
        <taxon>Magnoliopsida</taxon>
        <taxon>Liliopsida</taxon>
        <taxon>Poales</taxon>
        <taxon>Poaceae</taxon>
        <taxon>PACMAD clade</taxon>
        <taxon>Panicoideae</taxon>
        <taxon>Andropogonodae</taxon>
        <taxon>Andropogoneae</taxon>
        <taxon>Saccharinae</taxon>
        <taxon>Miscanthus</taxon>
    </lineage>
</organism>
<evidence type="ECO:0000256" key="5">
    <source>
        <dbReference type="ARBA" id="ARBA00023054"/>
    </source>
</evidence>
<dbReference type="OrthoDB" id="7459479at2759"/>
<dbReference type="Proteomes" id="UP000604825">
    <property type="component" value="Unassembled WGS sequence"/>
</dbReference>
<dbReference type="Gene3D" id="1.10.418.30">
    <property type="entry name" value="Ncd80 complex, Ncd80 subunit"/>
    <property type="match status" value="1"/>
</dbReference>
<keyword evidence="5 10" id="KW-0175">Coiled coil</keyword>
<dbReference type="PANTHER" id="PTHR46681">
    <property type="entry name" value="KINETOCHORE PROTEIN NDC80 HOMOLOG"/>
    <property type="match status" value="1"/>
</dbReference>
<feature type="domain" description="RING-type" evidence="12">
    <location>
        <begin position="406"/>
        <end position="447"/>
    </location>
</feature>
<dbReference type="GO" id="GO:0051315">
    <property type="term" value="P:attachment of mitotic spindle microtubules to kinetochore"/>
    <property type="evidence" value="ECO:0007669"/>
    <property type="project" value="UniProtKB-UniRule"/>
</dbReference>
<comment type="subcellular location">
    <subcellularLocation>
        <location evidence="9">Chromosome</location>
        <location evidence="9">Centromere</location>
        <location evidence="9">Kinetochore</location>
    </subcellularLocation>
    <subcellularLocation>
        <location evidence="9">Nucleus</location>
    </subcellularLocation>
</comment>
<comment type="caution">
    <text evidence="13">The sequence shown here is derived from an EMBL/GenBank/DDBJ whole genome shotgun (WGS) entry which is preliminary data.</text>
</comment>
<keyword evidence="3 9" id="KW-0132">Cell division</keyword>
<evidence type="ECO:0000256" key="6">
    <source>
        <dbReference type="ARBA" id="ARBA00023306"/>
    </source>
</evidence>
<keyword evidence="4 9" id="KW-0498">Mitosis</keyword>
<keyword evidence="6 9" id="KW-0131">Cell cycle</keyword>
<dbReference type="AlphaFoldDB" id="A0A811PRB4"/>
<keyword evidence="14" id="KW-1185">Reference proteome</keyword>
<dbReference type="InterPro" id="IPR013083">
    <property type="entry name" value="Znf_RING/FYVE/PHD"/>
</dbReference>
<keyword evidence="8" id="KW-0863">Zinc-finger</keyword>
<dbReference type="InterPro" id="IPR055260">
    <property type="entry name" value="Ndc80_CH"/>
</dbReference>
<feature type="compositionally biased region" description="Acidic residues" evidence="11">
    <location>
        <begin position="333"/>
        <end position="345"/>
    </location>
</feature>
<evidence type="ECO:0000259" key="12">
    <source>
        <dbReference type="PROSITE" id="PS50089"/>
    </source>
</evidence>
<evidence type="ECO:0000256" key="10">
    <source>
        <dbReference type="SAM" id="Coils"/>
    </source>
</evidence>
<dbReference type="InterPro" id="IPR038273">
    <property type="entry name" value="Ndc80_sf"/>
</dbReference>
<reference evidence="13" key="1">
    <citation type="submission" date="2020-10" db="EMBL/GenBank/DDBJ databases">
        <authorList>
            <person name="Han B."/>
            <person name="Lu T."/>
            <person name="Zhao Q."/>
            <person name="Huang X."/>
            <person name="Zhao Y."/>
        </authorList>
    </citation>
    <scope>NUCLEOTIDE SEQUENCE</scope>
</reference>
<keyword evidence="8" id="KW-0479">Metal-binding</keyword>
<dbReference type="SUPFAM" id="SSF57850">
    <property type="entry name" value="RING/U-box"/>
    <property type="match status" value="1"/>
</dbReference>
<keyword evidence="2 9" id="KW-0158">Chromosome</keyword>
<dbReference type="Gene3D" id="3.30.40.10">
    <property type="entry name" value="Zinc/RING finger domain, C3HC4 (zinc finger)"/>
    <property type="match status" value="1"/>
</dbReference>
<evidence type="ECO:0000256" key="4">
    <source>
        <dbReference type="ARBA" id="ARBA00022776"/>
    </source>
</evidence>
<dbReference type="Pfam" id="PF13639">
    <property type="entry name" value="zf-RING_2"/>
    <property type="match status" value="1"/>
</dbReference>
<keyword evidence="9" id="KW-0995">Kinetochore</keyword>
<dbReference type="GO" id="GO:0051301">
    <property type="term" value="P:cell division"/>
    <property type="evidence" value="ECO:0007669"/>
    <property type="project" value="UniProtKB-UniRule"/>
</dbReference>
<name>A0A811PRB4_9POAL</name>
<dbReference type="GO" id="GO:0005634">
    <property type="term" value="C:nucleus"/>
    <property type="evidence" value="ECO:0007669"/>
    <property type="project" value="UniProtKB-SubCell"/>
</dbReference>
<proteinExistence type="inferred from homology"/>
<dbReference type="GO" id="GO:0008270">
    <property type="term" value="F:zinc ion binding"/>
    <property type="evidence" value="ECO:0007669"/>
    <property type="project" value="UniProtKB-KW"/>
</dbReference>
<dbReference type="PANTHER" id="PTHR46681:SF1">
    <property type="entry name" value="KINETOCHORE PROTEIN NDC80 HOMOLOG"/>
    <property type="match status" value="1"/>
</dbReference>
<accession>A0A811PRB4</accession>
<keyword evidence="8" id="KW-0862">Zinc</keyword>
<sequence>MRSGGGRWLPKPSLAPSTASEATPALDASVIRNLDSAFSRRDSAAASLCSSGPATAGAGVGAAPNFYDSATQTAALRVVNAFLAPAAALRGPLPAARDIQAALHLLVDRLHLPRNDATFEDDLIQDFLLLECPYKVTSSALKALGAPHSWPVLLSVLHWLTLLCYSQGDDLDAPGGPSNDLLLHTTQSYSHFLLGDAAAVAALDEQYASNARMTGEASIATVRALEKEAEELETKVNKLISGPSRREALEAEKEALIADIQKFEAVVNASQYEDDEALIADIQKFVPCRMLRSATSPTGPWRSLGSVIVSVQTDVEINSPFIFFSPFWRAMEQDDGGDEEEDEDDGVHTQDAWEDVDPDEYSYEELIALGEVVGTESKGLAADTIASLPSVTYQAQGKQDGNMEQCVICRVEFDEGESLVALPCKHPYHSECINQWLQLKKVCPMCSAEVSTSVNKQA</sequence>
<evidence type="ECO:0000256" key="7">
    <source>
        <dbReference type="ARBA" id="ARBA00023328"/>
    </source>
</evidence>
<dbReference type="Pfam" id="PF03801">
    <property type="entry name" value="Ndc80_HEC"/>
    <property type="match status" value="1"/>
</dbReference>
<gene>
    <name evidence="13" type="ORF">NCGR_LOCUS30021</name>
</gene>
<dbReference type="InterPro" id="IPR001841">
    <property type="entry name" value="Znf_RING"/>
</dbReference>
<evidence type="ECO:0000256" key="1">
    <source>
        <dbReference type="ARBA" id="ARBA00007050"/>
    </source>
</evidence>
<evidence type="ECO:0000256" key="3">
    <source>
        <dbReference type="ARBA" id="ARBA00022618"/>
    </source>
</evidence>
<keyword evidence="9" id="KW-0539">Nucleus</keyword>
<dbReference type="FunFam" id="3.30.40.10:FF:000417">
    <property type="entry name" value="E3 ubiquitin ligase BIG BROTHER-related"/>
    <property type="match status" value="1"/>
</dbReference>
<protein>
    <recommendedName>
        <fullName evidence="9">Kinetochore protein NDC80</fullName>
    </recommendedName>
</protein>
<feature type="coiled-coil region" evidence="10">
    <location>
        <begin position="215"/>
        <end position="266"/>
    </location>
</feature>
<evidence type="ECO:0000256" key="9">
    <source>
        <dbReference type="RuleBase" id="RU368072"/>
    </source>
</evidence>
<dbReference type="PROSITE" id="PS50089">
    <property type="entry name" value="ZF_RING_2"/>
    <property type="match status" value="1"/>
</dbReference>
<evidence type="ECO:0000256" key="11">
    <source>
        <dbReference type="SAM" id="MobiDB-lite"/>
    </source>
</evidence>
<evidence type="ECO:0000256" key="2">
    <source>
        <dbReference type="ARBA" id="ARBA00022454"/>
    </source>
</evidence>